<gene>
    <name evidence="1" type="ORF">DCF19_21635</name>
</gene>
<comment type="caution">
    <text evidence="1">The sequence shown here is derived from an EMBL/GenBank/DDBJ whole genome shotgun (WGS) entry which is preliminary data.</text>
</comment>
<dbReference type="EMBL" id="QBML01000041">
    <property type="protein sequence ID" value="PZO36404.1"/>
    <property type="molecule type" value="Genomic_DNA"/>
</dbReference>
<evidence type="ECO:0000313" key="2">
    <source>
        <dbReference type="Proteomes" id="UP000249467"/>
    </source>
</evidence>
<dbReference type="Proteomes" id="UP000249467">
    <property type="component" value="Unassembled WGS sequence"/>
</dbReference>
<organism evidence="1 2">
    <name type="scientific">Pseudanabaena frigida</name>
    <dbReference type="NCBI Taxonomy" id="945775"/>
    <lineage>
        <taxon>Bacteria</taxon>
        <taxon>Bacillati</taxon>
        <taxon>Cyanobacteriota</taxon>
        <taxon>Cyanophyceae</taxon>
        <taxon>Pseudanabaenales</taxon>
        <taxon>Pseudanabaenaceae</taxon>
        <taxon>Pseudanabaena</taxon>
    </lineage>
</organism>
<dbReference type="InterPro" id="IPR038573">
    <property type="entry name" value="BrnT_sf"/>
</dbReference>
<dbReference type="Pfam" id="PF04365">
    <property type="entry name" value="BrnT_toxin"/>
    <property type="match status" value="1"/>
</dbReference>
<protein>
    <recommendedName>
        <fullName evidence="3">BrnT family toxin</fullName>
    </recommendedName>
</protein>
<dbReference type="AlphaFoldDB" id="A0A2W4VU53"/>
<dbReference type="Gene3D" id="3.10.450.530">
    <property type="entry name" value="Ribonuclease toxin, BrnT, of type II toxin-antitoxin system"/>
    <property type="match status" value="1"/>
</dbReference>
<dbReference type="InterPro" id="IPR007460">
    <property type="entry name" value="BrnT_toxin"/>
</dbReference>
<reference evidence="1 2" key="1">
    <citation type="submission" date="2018-04" db="EMBL/GenBank/DDBJ databases">
        <authorList>
            <person name="Go L.Y."/>
            <person name="Mitchell J.A."/>
        </authorList>
    </citation>
    <scope>NUCLEOTIDE SEQUENCE [LARGE SCALE GENOMIC DNA]</scope>
    <source>
        <strain evidence="1">ULC066bin1</strain>
    </source>
</reference>
<proteinExistence type="predicted"/>
<name>A0A2W4VU53_9CYAN</name>
<accession>A0A2W4VU53</accession>
<reference evidence="1 2" key="2">
    <citation type="submission" date="2018-06" db="EMBL/GenBank/DDBJ databases">
        <title>Metagenomic assembly of (sub)arctic Cyanobacteria and their associated microbiome from non-axenic cultures.</title>
        <authorList>
            <person name="Baurain D."/>
        </authorList>
    </citation>
    <scope>NUCLEOTIDE SEQUENCE [LARGE SCALE GENOMIC DNA]</scope>
    <source>
        <strain evidence="1">ULC066bin1</strain>
    </source>
</reference>
<evidence type="ECO:0000313" key="1">
    <source>
        <dbReference type="EMBL" id="PZO36404.1"/>
    </source>
</evidence>
<sequence length="92" mass="10971">MRFEWDERKNQVNRAKHGFDFAGAYLIFNMPMVVELDARENYGEDRYIGIGLLQGRVVVVVYAEPDEETIRIISLRKALSYERRYYEQYIAD</sequence>
<evidence type="ECO:0008006" key="3">
    <source>
        <dbReference type="Google" id="ProtNLM"/>
    </source>
</evidence>